<keyword evidence="1" id="KW-1133">Transmembrane helix</keyword>
<feature type="transmembrane region" description="Helical" evidence="1">
    <location>
        <begin position="244"/>
        <end position="265"/>
    </location>
</feature>
<dbReference type="EMBL" id="DRZM01000218">
    <property type="protein sequence ID" value="HHP05667.1"/>
    <property type="molecule type" value="Genomic_DNA"/>
</dbReference>
<organism evidence="2">
    <name type="scientific">Thermofilum pendens</name>
    <dbReference type="NCBI Taxonomy" id="2269"/>
    <lineage>
        <taxon>Archaea</taxon>
        <taxon>Thermoproteota</taxon>
        <taxon>Thermoprotei</taxon>
        <taxon>Thermofilales</taxon>
        <taxon>Thermofilaceae</taxon>
        <taxon>Thermofilum</taxon>
    </lineage>
</organism>
<sequence>MGSLRNLLPRVYAAVASYLAFILACALLGLADRLSVLLAILSAVSPQLSSLFLSIMVAVSAYAEGEIALLAVLAPLLPLIFLKGLQGWHASLGVLLASLLALTGGRLSPVFIGLLYAIASAEDLRRAALSGVVFASTLFLFAALALPTPAWIGGLVKVPGGLRGALSSTPLEVVNAGQVYLLLLEEAMRDQALTLSFTLLIASALAASLLSEEMNAPRSATLAPLVLAVVPLTGVGEVDPPTWLAGLLLAATTAGIASTLSSVSLRRTRSPAAARSTPGESLQPYQLLFRDLLPQAERIREACGKCRYLLFLGLSLEDEKHLAELVTGQGCSAEVLLFHSLTPEEALSLDPGETLVVYIPPLTTEEAVNILSSISGYPVEVIRSVRLEALSSLKYLDRSSLGRIASLADSLVSRGYPAKRAFETAILAATPSYTPELAAAIEAVLSRYVVIGLRSS</sequence>
<reference evidence="2" key="1">
    <citation type="journal article" date="2020" name="mSystems">
        <title>Genome- and Community-Level Interaction Insights into Carbon Utilization and Element Cycling Functions of Hydrothermarchaeota in Hydrothermal Sediment.</title>
        <authorList>
            <person name="Zhou Z."/>
            <person name="Liu Y."/>
            <person name="Xu W."/>
            <person name="Pan J."/>
            <person name="Luo Z.H."/>
            <person name="Li M."/>
        </authorList>
    </citation>
    <scope>NUCLEOTIDE SEQUENCE [LARGE SCALE GENOMIC DNA]</scope>
    <source>
        <strain evidence="2">SpSt-1125</strain>
    </source>
</reference>
<keyword evidence="1" id="KW-0472">Membrane</keyword>
<dbReference type="PROSITE" id="PS51257">
    <property type="entry name" value="PROKAR_LIPOPROTEIN"/>
    <property type="match status" value="1"/>
</dbReference>
<feature type="transmembrane region" description="Helical" evidence="1">
    <location>
        <begin position="12"/>
        <end position="31"/>
    </location>
</feature>
<feature type="transmembrane region" description="Helical" evidence="1">
    <location>
        <begin position="131"/>
        <end position="152"/>
    </location>
</feature>
<accession>A0A7J3X971</accession>
<dbReference type="AlphaFoldDB" id="A0A7J3X971"/>
<feature type="transmembrane region" description="Helical" evidence="1">
    <location>
        <begin position="222"/>
        <end position="238"/>
    </location>
</feature>
<name>A0A7J3X971_THEPE</name>
<proteinExistence type="predicted"/>
<comment type="caution">
    <text evidence="2">The sequence shown here is derived from an EMBL/GenBank/DDBJ whole genome shotgun (WGS) entry which is preliminary data.</text>
</comment>
<evidence type="ECO:0000313" key="2">
    <source>
        <dbReference type="EMBL" id="HHP05667.1"/>
    </source>
</evidence>
<protein>
    <submittedName>
        <fullName evidence="2">Uncharacterized protein</fullName>
    </submittedName>
</protein>
<feature type="transmembrane region" description="Helical" evidence="1">
    <location>
        <begin position="67"/>
        <end position="86"/>
    </location>
</feature>
<feature type="transmembrane region" description="Helical" evidence="1">
    <location>
        <begin position="192"/>
        <end position="210"/>
    </location>
</feature>
<feature type="transmembrane region" description="Helical" evidence="1">
    <location>
        <begin position="92"/>
        <end position="119"/>
    </location>
</feature>
<gene>
    <name evidence="2" type="ORF">ENM88_08000</name>
</gene>
<evidence type="ECO:0000256" key="1">
    <source>
        <dbReference type="SAM" id="Phobius"/>
    </source>
</evidence>
<feature type="transmembrane region" description="Helical" evidence="1">
    <location>
        <begin position="37"/>
        <end position="60"/>
    </location>
</feature>
<keyword evidence="1" id="KW-0812">Transmembrane</keyword>